<gene>
    <name evidence="4" type="ORF">D7I45_05795</name>
</gene>
<feature type="compositionally biased region" description="Polar residues" evidence="1">
    <location>
        <begin position="3473"/>
        <end position="3482"/>
    </location>
</feature>
<name>A0A387ASQ7_9LACO</name>
<sequence length="4780" mass="498825">MQYNKQQFNKVNDKKIMKKVKKQWVVVSVATLAFLGASAFGMVNTTSAHAADTQGTQNEKVKTNSNGSDSQQSSSNQAQSSNGSNGSEGNTQSNASSESASEATANRQAASKASAESAAKASAAAQSSAMSAGVADYVNGNSSAHSSVSSANQSDYSDAYAKASDAFNNTLNGASAASSSEANDSNYSAASSYATTAKSIADVAVSDAVYKTDNSGSYANNQLDSNYYRAAYAGASSAENDYNKATQNVGTGDKDYTYYKNTANSSYSSSYASGTPSSANVTSGYVNGSNAIYNADSAKAYTAQGNDSYNSNNGGADDPKTAHDTAISYENDISNKYDNNANTGLNGTSVENMASQNSFESDGEYSDALAAIYKYSYDHTLIQQGIKDAETGKWTGITNNSSGTNPTTDSIYKPQANSDNLYDQAYLGAQAAINTQFNNDSNGSGYKGVTQFSDSTISNLKLNASQAAAYKAGYTDVYNNDQQGIYYVSTGHQLNYLLTGGATVGGGGTTNSRLDGNHKNIINVINDISLSDNPTGNGGNNSITNYFNDLTIDGNNHIADWGNQNYAFNSTTGNQNLHLQNFKTIYGANYYGPVGFNGNGGTGNVYFKNINYIGAQLLSATSNQVFMDGDINVSQRDGYYTSPWQAKATNAGSGDQLNLDIANLVLSKGAHYFGTSGYQTGSAVVKVSNGNVTLSDDSSMTVVSRGTGGEGSASYGITIMGGSLNVNKNANLNVIPDVNASGVSRGGIYVSGTGANAKSVTVDGGRINIESANYNNAANNSLLYIAAGQVLVTNGGVLQAKATGLGTSSYGGSGLIYTAGGTLNVANRGNLILAIPDGSGTSSTYMIDGNLTVNDSGDSHVIIDKGNQNSPANFVTSGTINSYTGKVNGKIYYNYSLNSSNQVNALDENLNSITNQSYNSNSLSNGSPQILDIQSIPSVYFSSPLTTTETTNDGHTYIHVKGYAKVSGYDNAVNSGGSDADYAKNNKVYIQYAAGNVTGTSYDAYGNSTTGPAGYHDGGMNPLTNVSAAIKNDKNISSTTGTVTNGEITADKNTYNDVASPSQSIIPIDFTIDSTSSNPVQTVGVYLRYGVNGVNMTAMPSNNASGGSNYQSTIEGYQSDGNGGIQTASGANVQTASGKGQDSEDGYQAALTDFQNGTKNVDITRYGRNKDYTSSYDSVMAGLKAVTPDLLHTLGVDDISKAPDFDQLTPDQINKIQGTDEFKNSGNQTAYMQAIKKAYGDYLASRDAANAIANGDPNAATKVQNDSNNDSAYKNNYAKAYTNAQNALNDIANNNNKQNRPNDNDKVGQEVYDKVQQQYSDAQKAMTDAASGTTNNPNKLDADAYSAGQNAYKQIMQDIQSGNGKQDTNKAPLNQKSPLEQALYNQQFDAIKQKYDDGQNAALNGTNNPTDSNDPVYKAAYNAVKNGFNNGTDQDKSTADEKNTAAYKAGQQAKTDEQTGAQAAMSNADAKSDDQATKAGQDGLQATKDAYAVASGKLAKPDLTGKSLAYQDAYNAAQTNAQKLAQSAQDDYKNGVTTNTPTANNGKGVDAIAYNYIKQAAQNGATDAIKSNSSDTPATGTSAAYQLGYNIAKGEADAENGVTNSTNQSDDYKNAVKDFNDAMASGETKDPSAQPDANADQVTKDGFAYGQGIGAFKNAQNPEATNGGDGLSDKQKAAFNSAKSGYEAAIDNDGTNLKPTEKAQRAGYEYATSLINGANASTAPSDSVQKAAYDDVQNALAQAKQDIADGKQNPSANTSNAKNADVYTRAYNAAMKAYDATNITPSSNATDTAVGIGNSDPIGKAAFSKVKDDALNHSGAEDFINGKTNKYSNDNNYNPGYTEAQKGYVDALHGKKDSSDTSAAYVAGAKAASNDAQAFQNAENDNKDNNNPANQGATDAIDKVQAANGDVSNLPYLTTDSGKSASYINAYNAALDDAKKAATDGIASQTTPANDSTKSNGPTQKALANVYQAAAKDAQQGYAEGLTGNDPQKSGNASEKAGNDQGKKDRDAYEAAVNDFAKGITDPTQATDSKNSADPVYKEALKALQDAKNNNTPNSDDDKSPVYAVANSQAKGANAAEQAIANANNGTNGSTPSDMTIDQVPADVKDKQSYVNAYNQAIAGYKAGLAGTDTDKSASNDSADQQAFNAGKDAGDKAHGANDALNGKKSKEDVANDLNSDDPAKKAYAQGVTDANDGYAKGLNDSNSMSPQDLSKQSAAYQKAYAQGQNDKAGYDAARGQSAPDANNIPDGIKNNTQAANAYQGYAAAVAAVKSANGNAQKAQRPDNFDSQSSDYKAAYQKALDDAIDANKAGQDAIANPSASDASQRPSDSAMAAVYDAAKQDAQQGYAEGLTGKSAKDSKDVNEGAGVNAGANDKAMYEAAVDDFANGITPDNASTKDATNASNDVYKEALKALEDAKDNKQPSSDDDKSPVYAVANSQAKGQNAAEQAIATANSNLNGSDPANMTLANVPAGVKDKQSYMNAYNDAIKGYEAGKKNDSSSTATNSDPADQQAFKSGKLAGDTARGADDALNGTKSNDDVANDLNSNDADKKAYAQGVTNANNGYADGLNGNTDSGNTNNSPAYQKAYAQGQNDKAGYDDAKKSSNPDVNSVPDDIKNNTQATNAYKGYAAAIAAVKKGNGNTQKSDRPNEFGNQTSDYKAAYQKALSDAVDANKAGQSAITSPNDTNNNQRPSDAAQAAVYDAAKQAAQKGYAEGLTGKAATSDSNGNEKAGQQAGQNDKAKYEAAVKDFDNGITDASKASDKSNANDPVYQQALKALNDAKSGNTDNADNSPVYAVANSQALGSKDAEQAIASANNGSNGSAPTQIKDLSDPRLSNISATDKQSYMNAYNEAVAGYNAGKSDDSKATATNSDPADIQAFNAGKLAGQAARGADAALSGKATTDSVKGDLNSSDSATKAYAQGVKDANDGYADGLNGNNDSGNTNNSPAYQKAQAQGKADASGYNAAKNQDTPDSNSVPSDVQGKGKQASDAYKGYADAIKAVENAHGDLSKIGKPSDNQSNDYMAAYQKALQDAEKYAQNGQNAVAKSSDKTADKSDATDKALQKVYADAKHDTNNGFAEAVSGKAPSSTNNANEQAGIDAGNKVADAYQAAAKDFANANGQISLNSIPKKYDDSKQQQAYEDALKGLVDGQNNGSNTNNPNDISPVYDIAKQQAQNVENAVAAAKNIQNISTTTPNHNNLSNVTGYSNPDNKNDMNDSYDAAANAYKDAINHNDQANKPSDTASTAAKLAYTQAYKAATAASDKGLTDFGNGSTNEPGNSADNAAYDQAKTDALSGLNDGLANPSSIDATKQANNPAYAQGVADAVAIKAAAQDAVNGTPEAGKAGLTEAQKTAYENIQSAADAGQQEYENDVDKYAGKTGNDLKDAAETAAKNKYSNDPLRQAAFAKAIESAGDAFGNGANAFADGSQKPSGISAAGYQAAQQAYDAAINGTGKPEKENGHYPTPQGVTPSDQYDNTFDAAYDKYKAAADKAAQDTAENGGTATTADVKFASHSDNTSTTAKEKAAYNAAANKAAQGIAGAKLNDSTKDASYGSTGSDGKFVPNADIASQAYAGAKAGYADGKVGANKTDLNNVSPAFKAAYDKANAVASAAAKAGVAEFANASAKSSKDGQDDAVSAAHNDGFNKAQAGYNAAIKDANSSVDHSNDTGAKDANYMEGVKLAQAAIKARQAVEDNADAPSDSDTTGSNVNPDVSGAAKAALAAAQNALTDGAKGNTANQATPDANKAYGKIYQDTYNQVHAEVQQAAEDGAKAFASGGKEGSHLDPSSDKSAKAKANDEGYQAAQTAYKQAEDNPTDAKASTTGSTVGDAAREAAKAAFNDVANGTDTSASYPDGSNDPIAQIKHAAYQKALAEAKQNASKGAEALFDNNGNNSTDGATAKANATTAADRDYNAGLANAQQALKDAQASDANASQGNNDSKYPASDNPQTDADNVYHATRDAYKAVENATAPMTEEALNAKGAVYAAAYKNALAYAKSAATAGSKDANGNQDNGGSYGNNYAAKAVYEHARDAAQNAYTDALQGKHADKNDKKYQGTDKGSVAYQAAQNAINDYEANNGMAKKDHAKAGISDDNADTYNTFYGKALTDIDNAAKAGVKAYENGMNINDIPSVEGNNSALGQVAYQAALRAQKAHDDVIKNNGNTSDANKGLVNDPSYKAGLAATKDAVNGEQKAMSDASVSNAPSAATDVNGNAAFNGTVDGYNKAAKDGSIKPNDIDNYIAKNLAKKSVAYRDAFKKAYLDGLKQAKSGVDNALSNESDKTAGKKGAAQQAQTLAYNDAKEAYQDALKGVTDSSNTANSVSAQAGRDKASQFMQALKDVSAGHPNTGNTDTNYQLGLKTAETAMNNAIADAKANKKVPSDMNDIVVPNGLDSLAYRDVYAAILNGFGNGYGDKSDNPNSQDVYYQLAFKHGYDKGKASIPTDTTAPLDFIDYKTKPNFTDPAVSKAYDEQYKQASDGFFDGLNGRSADNKSSYYKQNYQIALDGLAGIKLAKTTKKREARGIVATKDSAFGYGYRGYELGLAAAKRNARKHKKFAPTDLIGKNRMYVYAYKQALKAETKRQEKLGRKAAYKRAKSGHYMIRGLKSRHSVAYVRSYVKMYKRTFKRHMPRYIYNIRTIFTHNKVRYARKTRIKKFTYTKRYNSTVFHVVGVKFTKHGTPRYVLKSGRVVTANWNYVRNAYYKHNFKTFHVIKPAGVLVHVSKKFGRGNAVRRITRGQAFKIRKVVKYHGLTRLYIGHGEYVTSNKTYVKFGRK</sequence>
<dbReference type="EMBL" id="CP032626">
    <property type="protein sequence ID" value="AYF93003.1"/>
    <property type="molecule type" value="Genomic_DNA"/>
</dbReference>
<feature type="region of interest" description="Disordered" evidence="1">
    <location>
        <begin position="2593"/>
        <end position="2622"/>
    </location>
</feature>
<dbReference type="Proteomes" id="UP000272003">
    <property type="component" value="Chromosome"/>
</dbReference>
<feature type="region of interest" description="Disordered" evidence="1">
    <location>
        <begin position="2818"/>
        <end position="2838"/>
    </location>
</feature>
<dbReference type="OrthoDB" id="2250814at2"/>
<feature type="compositionally biased region" description="Basic and acidic residues" evidence="1">
    <location>
        <begin position="2599"/>
        <end position="2608"/>
    </location>
</feature>
<evidence type="ECO:0000259" key="3">
    <source>
        <dbReference type="Pfam" id="PF19087"/>
    </source>
</evidence>
<feature type="compositionally biased region" description="Basic and acidic residues" evidence="1">
    <location>
        <begin position="2001"/>
        <end position="2010"/>
    </location>
</feature>
<feature type="region of interest" description="Disordered" evidence="1">
    <location>
        <begin position="2568"/>
        <end position="2587"/>
    </location>
</feature>
<keyword evidence="5" id="KW-1185">Reference proteome</keyword>
<feature type="region of interest" description="Disordered" evidence="1">
    <location>
        <begin position="2133"/>
        <end position="2184"/>
    </location>
</feature>
<feature type="region of interest" description="Disordered" evidence="1">
    <location>
        <begin position="2934"/>
        <end position="2994"/>
    </location>
</feature>
<feature type="region of interest" description="Disordered" evidence="1">
    <location>
        <begin position="3457"/>
        <end position="3482"/>
    </location>
</feature>
<dbReference type="InterPro" id="IPR044081">
    <property type="entry name" value="DUF5776"/>
</dbReference>
<feature type="compositionally biased region" description="Basic and acidic residues" evidence="1">
    <location>
        <begin position="3053"/>
        <end position="3062"/>
    </location>
</feature>
<feature type="region of interest" description="Disordered" evidence="1">
    <location>
        <begin position="1428"/>
        <end position="1481"/>
    </location>
</feature>
<dbReference type="Pfam" id="PF19087">
    <property type="entry name" value="DUF5776"/>
    <property type="match status" value="1"/>
</dbReference>
<feature type="compositionally biased region" description="Basic and acidic residues" evidence="1">
    <location>
        <begin position="1433"/>
        <end position="1443"/>
    </location>
</feature>
<evidence type="ECO:0000313" key="4">
    <source>
        <dbReference type="EMBL" id="AYF93003.1"/>
    </source>
</evidence>
<feature type="compositionally biased region" description="Polar residues" evidence="1">
    <location>
        <begin position="3708"/>
        <end position="3718"/>
    </location>
</feature>
<accession>A0A387ASQ7</accession>
<evidence type="ECO:0000313" key="5">
    <source>
        <dbReference type="Proteomes" id="UP000272003"/>
    </source>
</evidence>
<feature type="compositionally biased region" description="Low complexity" evidence="1">
    <location>
        <begin position="2937"/>
        <end position="2951"/>
    </location>
</feature>
<dbReference type="KEGG" id="abom:D7I45_05795"/>
<feature type="compositionally biased region" description="Polar residues" evidence="1">
    <location>
        <begin position="2139"/>
        <end position="2148"/>
    </location>
</feature>
<feature type="region of interest" description="Disordered" evidence="1">
    <location>
        <begin position="3929"/>
        <end position="3960"/>
    </location>
</feature>
<feature type="compositionally biased region" description="Polar residues" evidence="1">
    <location>
        <begin position="2818"/>
        <end position="2829"/>
    </location>
</feature>
<feature type="region of interest" description="Disordered" evidence="1">
    <location>
        <begin position="2678"/>
        <end position="2706"/>
    </location>
</feature>
<dbReference type="RefSeq" id="WP_120784767.1">
    <property type="nucleotide sequence ID" value="NZ_CP032626.1"/>
</dbReference>
<feature type="region of interest" description="Disordered" evidence="1">
    <location>
        <begin position="3697"/>
        <end position="3720"/>
    </location>
</feature>
<feature type="compositionally biased region" description="Polar residues" evidence="1">
    <location>
        <begin position="2679"/>
        <end position="2696"/>
    </location>
</feature>
<feature type="region of interest" description="Disordered" evidence="1">
    <location>
        <begin position="3197"/>
        <end position="3223"/>
    </location>
</feature>
<feature type="compositionally biased region" description="Basic and acidic residues" evidence="1">
    <location>
        <begin position="3787"/>
        <end position="3805"/>
    </location>
</feature>
<feature type="compositionally biased region" description="Low complexity" evidence="1">
    <location>
        <begin position="2570"/>
        <end position="2584"/>
    </location>
</feature>
<feature type="signal peptide" evidence="2">
    <location>
        <begin position="1"/>
        <end position="50"/>
    </location>
</feature>
<keyword evidence="2" id="KW-0732">Signal</keyword>
<feature type="region of interest" description="Disordered" evidence="1">
    <location>
        <begin position="1983"/>
        <end position="2010"/>
    </location>
</feature>
<feature type="compositionally biased region" description="Polar residues" evidence="1">
    <location>
        <begin position="2502"/>
        <end position="2512"/>
    </location>
</feature>
<feature type="region of interest" description="Disordered" evidence="1">
    <location>
        <begin position="2720"/>
        <end position="2745"/>
    </location>
</feature>
<feature type="region of interest" description="Disordered" evidence="1">
    <location>
        <begin position="2353"/>
        <end position="2372"/>
    </location>
</feature>
<feature type="region of interest" description="Disordered" evidence="1">
    <location>
        <begin position="50"/>
        <end position="112"/>
    </location>
</feature>
<feature type="region of interest" description="Disordered" evidence="1">
    <location>
        <begin position="3043"/>
        <end position="3062"/>
    </location>
</feature>
<protein>
    <recommendedName>
        <fullName evidence="3">DUF5776 domain-containing protein</fullName>
    </recommendedName>
</protein>
<evidence type="ECO:0000256" key="1">
    <source>
        <dbReference type="SAM" id="MobiDB-lite"/>
    </source>
</evidence>
<proteinExistence type="predicted"/>
<evidence type="ECO:0000256" key="2">
    <source>
        <dbReference type="SAM" id="SignalP"/>
    </source>
</evidence>
<organism evidence="4 5">
    <name type="scientific">Apilactobacillus bombintestini</name>
    <dbReference type="NCBI Taxonomy" id="2419772"/>
    <lineage>
        <taxon>Bacteria</taxon>
        <taxon>Bacillati</taxon>
        <taxon>Bacillota</taxon>
        <taxon>Bacilli</taxon>
        <taxon>Lactobacillales</taxon>
        <taxon>Lactobacillaceae</taxon>
        <taxon>Apilactobacillus</taxon>
    </lineage>
</organism>
<feature type="compositionally biased region" description="Polar residues" evidence="1">
    <location>
        <begin position="3197"/>
        <end position="3216"/>
    </location>
</feature>
<feature type="region of interest" description="Disordered" evidence="1">
    <location>
        <begin position="2497"/>
        <end position="2549"/>
    </location>
</feature>
<feature type="compositionally biased region" description="Low complexity" evidence="1">
    <location>
        <begin position="2215"/>
        <end position="2229"/>
    </location>
</feature>
<feature type="domain" description="DUF5776" evidence="3">
    <location>
        <begin position="4707"/>
        <end position="4775"/>
    </location>
</feature>
<feature type="compositionally biased region" description="Polar residues" evidence="1">
    <location>
        <begin position="2204"/>
        <end position="2214"/>
    </location>
</feature>
<feature type="region of interest" description="Disordered" evidence="1">
    <location>
        <begin position="3781"/>
        <end position="3834"/>
    </location>
</feature>
<feature type="compositionally biased region" description="Polar residues" evidence="1">
    <location>
        <begin position="3936"/>
        <end position="3959"/>
    </location>
</feature>
<feature type="compositionally biased region" description="Polar residues" evidence="1">
    <location>
        <begin position="2971"/>
        <end position="2984"/>
    </location>
</feature>
<feature type="compositionally biased region" description="Low complexity" evidence="1">
    <location>
        <begin position="64"/>
        <end position="112"/>
    </location>
</feature>
<reference evidence="4 5" key="1">
    <citation type="submission" date="2018-09" db="EMBL/GenBank/DDBJ databases">
        <title>Genome sequencing of strain BHWM-4.</title>
        <authorList>
            <person name="Heo J."/>
            <person name="Kim S.-J."/>
            <person name="Kwon S.-W."/>
        </authorList>
    </citation>
    <scope>NUCLEOTIDE SEQUENCE [LARGE SCALE GENOMIC DNA]</scope>
    <source>
        <strain evidence="4 5">BHWM-4</strain>
    </source>
</reference>
<feature type="region of interest" description="Disordered" evidence="1">
    <location>
        <begin position="1319"/>
        <end position="1343"/>
    </location>
</feature>
<feature type="region of interest" description="Disordered" evidence="1">
    <location>
        <begin position="2198"/>
        <end position="2254"/>
    </location>
</feature>
<feature type="chain" id="PRO_5017327909" description="DUF5776 domain-containing protein" evidence="2">
    <location>
        <begin position="51"/>
        <end position="4780"/>
    </location>
</feature>